<accession>A0A4Q1BS48</accession>
<dbReference type="EMBL" id="SDIL01000014">
    <property type="protein sequence ID" value="RXK40821.1"/>
    <property type="molecule type" value="Genomic_DNA"/>
</dbReference>
<dbReference type="InParanoid" id="A0A4Q1BS48"/>
<feature type="compositionally biased region" description="Low complexity" evidence="1">
    <location>
        <begin position="72"/>
        <end position="83"/>
    </location>
</feature>
<sequence length="118" mass="12425">MSDGSDGSSLDASASRRLGEGRPDVSAPTTTTPDGVEEDADDTPTVRSEWNRYRPDISTDGDASSKRKRSRSLSTPSLTSAGSSDDDSSRSMTGSPIPSRQRKRARHVSGDPPSEAGV</sequence>
<evidence type="ECO:0000256" key="1">
    <source>
        <dbReference type="SAM" id="MobiDB-lite"/>
    </source>
</evidence>
<name>A0A4Q1BS48_TREME</name>
<reference evidence="2 3" key="1">
    <citation type="submission" date="2016-06" db="EMBL/GenBank/DDBJ databases">
        <title>Evolution of pathogenesis and genome organization in the Tremellales.</title>
        <authorList>
            <person name="Cuomo C."/>
            <person name="Litvintseva A."/>
            <person name="Heitman J."/>
            <person name="Chen Y."/>
            <person name="Sun S."/>
            <person name="Springer D."/>
            <person name="Dromer F."/>
            <person name="Young S."/>
            <person name="Zeng Q."/>
            <person name="Chapman S."/>
            <person name="Gujja S."/>
            <person name="Saif S."/>
            <person name="Birren B."/>
        </authorList>
    </citation>
    <scope>NUCLEOTIDE SEQUENCE [LARGE SCALE GENOMIC DNA]</scope>
    <source>
        <strain evidence="2 3">ATCC 28783</strain>
    </source>
</reference>
<protein>
    <submittedName>
        <fullName evidence="2">Uncharacterized protein</fullName>
    </submittedName>
</protein>
<feature type="region of interest" description="Disordered" evidence="1">
    <location>
        <begin position="1"/>
        <end position="118"/>
    </location>
</feature>
<proteinExistence type="predicted"/>
<comment type="caution">
    <text evidence="2">The sequence shown here is derived from an EMBL/GenBank/DDBJ whole genome shotgun (WGS) entry which is preliminary data.</text>
</comment>
<gene>
    <name evidence="2" type="ORF">M231_01880</name>
</gene>
<feature type="compositionally biased region" description="Low complexity" evidence="1">
    <location>
        <begin position="1"/>
        <end position="16"/>
    </location>
</feature>
<evidence type="ECO:0000313" key="2">
    <source>
        <dbReference type="EMBL" id="RXK40821.1"/>
    </source>
</evidence>
<keyword evidence="3" id="KW-1185">Reference proteome</keyword>
<dbReference type="AlphaFoldDB" id="A0A4Q1BS48"/>
<dbReference type="Proteomes" id="UP000289152">
    <property type="component" value="Unassembled WGS sequence"/>
</dbReference>
<organism evidence="2 3">
    <name type="scientific">Tremella mesenterica</name>
    <name type="common">Jelly fungus</name>
    <dbReference type="NCBI Taxonomy" id="5217"/>
    <lineage>
        <taxon>Eukaryota</taxon>
        <taxon>Fungi</taxon>
        <taxon>Dikarya</taxon>
        <taxon>Basidiomycota</taxon>
        <taxon>Agaricomycotina</taxon>
        <taxon>Tremellomycetes</taxon>
        <taxon>Tremellales</taxon>
        <taxon>Tremellaceae</taxon>
        <taxon>Tremella</taxon>
    </lineage>
</organism>
<evidence type="ECO:0000313" key="3">
    <source>
        <dbReference type="Proteomes" id="UP000289152"/>
    </source>
</evidence>